<dbReference type="RefSeq" id="WP_348945830.1">
    <property type="nucleotide sequence ID" value="NZ_CP157355.1"/>
</dbReference>
<dbReference type="Gene3D" id="2.40.160.10">
    <property type="entry name" value="Porin"/>
    <property type="match status" value="1"/>
</dbReference>
<dbReference type="Pfam" id="PF13557">
    <property type="entry name" value="Phenol_MetA_deg"/>
    <property type="match status" value="1"/>
</dbReference>
<organism evidence="2">
    <name type="scientific">Chitinibacter mangrovi</name>
    <dbReference type="NCBI Taxonomy" id="3153927"/>
    <lineage>
        <taxon>Bacteria</taxon>
        <taxon>Pseudomonadati</taxon>
        <taxon>Pseudomonadota</taxon>
        <taxon>Betaproteobacteria</taxon>
        <taxon>Neisseriales</taxon>
        <taxon>Chitinibacteraceae</taxon>
        <taxon>Chitinibacter</taxon>
    </lineage>
</organism>
<accession>A0AAU7FCP3</accession>
<proteinExistence type="predicted"/>
<evidence type="ECO:0000256" key="1">
    <source>
        <dbReference type="SAM" id="SignalP"/>
    </source>
</evidence>
<feature type="signal peptide" evidence="1">
    <location>
        <begin position="1"/>
        <end position="20"/>
    </location>
</feature>
<dbReference type="KEGG" id="cmav:ABHF33_04490"/>
<feature type="chain" id="PRO_5043885023" evidence="1">
    <location>
        <begin position="21"/>
        <end position="241"/>
    </location>
</feature>
<dbReference type="InterPro" id="IPR025737">
    <property type="entry name" value="FApF"/>
</dbReference>
<name>A0AAU7FCP3_9NEIS</name>
<evidence type="ECO:0000313" key="2">
    <source>
        <dbReference type="EMBL" id="XBM01546.1"/>
    </source>
</evidence>
<dbReference type="AlphaFoldDB" id="A0AAU7FCP3"/>
<dbReference type="EMBL" id="CP157355">
    <property type="protein sequence ID" value="XBM01546.1"/>
    <property type="molecule type" value="Genomic_DNA"/>
</dbReference>
<reference evidence="2" key="1">
    <citation type="submission" date="2024-05" db="EMBL/GenBank/DDBJ databases">
        <authorList>
            <person name="Yang L."/>
            <person name="Pan L."/>
        </authorList>
    </citation>
    <scope>NUCLEOTIDE SEQUENCE</scope>
    <source>
        <strain evidence="2">FCG-7</strain>
    </source>
</reference>
<keyword evidence="1" id="KW-0732">Signal</keyword>
<dbReference type="InterPro" id="IPR023614">
    <property type="entry name" value="Porin_dom_sf"/>
</dbReference>
<sequence>MTFKPIAAGILLMIAAQTYAYEDSGTVEAGHWELELGIERASAANGDETALELAATLSHGLGKNLDIFISAPYQSNKVADESRQKGLADMSLGLKWRFIEHDNLNLALAASASLPNGDEKKGLGAGRSQYAANLIADYQLSEFTFFANSGYTYANNRAGENKDIWNLALAAEYAFSETFAANLEWSSERNTEAGVHQHPAYLGAGITWSPAEQLDVDLGYQHGLNHAADDHIVSAAVTLHF</sequence>
<protein>
    <submittedName>
        <fullName evidence="2">Transporter</fullName>
    </submittedName>
</protein>
<dbReference type="SUPFAM" id="SSF56935">
    <property type="entry name" value="Porins"/>
    <property type="match status" value="1"/>
</dbReference>
<gene>
    <name evidence="2" type="ORF">ABHF33_04490</name>
</gene>